<dbReference type="InterPro" id="IPR013083">
    <property type="entry name" value="Znf_RING/FYVE/PHD"/>
</dbReference>
<sequence length="523" mass="57599">MADEDKCEVCEDPTSRTSNQILYCDGEFKDGTKCDMPVHQACYGVPVIPESNWYCDRCTALRHDKLVDIVCCPMQTGAIKRTQHSGKFMHVVCASFHKDVKHERFPYYYINKNIDTQQCYKCMKRQGLCLKCSVTGCDKYFHATCGVHAGIISVGYPMPIGDPVRCLDHQNTHVIDLSGASLPSSSSSSTPSSSSSYLAKRPSPSLKESPSKMLKNNHFNNENTNDNGSNLFIRSRSNSISSNGGVNVNNTGYGSSNTMNNGQIIPPRRPSLAIKSKPKFQQQSMSSSSPSPSLSKSISSMTNNSSNDINNSFISSSSGGLVSSSRSNSLSLSPSASPPIPSLTRTTTSPPPTASPPSASSSLLSSAAAASDEIIRLKKELANKQIELNQLKTKVEDAKKEEAYKQSETSYLSARLEDAKKDMKKALEKAAESKTLEKRLDEANGKMDRMHRELQQQKDFKKVVTDIFMTLNLRLANNTAPSPHKMDEYVRLLRDTLSRTGPPGEHEWLQIINLANKLAMEKR</sequence>
<evidence type="ECO:0000259" key="7">
    <source>
        <dbReference type="PROSITE" id="PS50016"/>
    </source>
</evidence>
<dbReference type="InterPro" id="IPR019787">
    <property type="entry name" value="Znf_PHD-finger"/>
</dbReference>
<evidence type="ECO:0000256" key="1">
    <source>
        <dbReference type="ARBA" id="ARBA00022723"/>
    </source>
</evidence>
<dbReference type="EMBL" id="JAIXMP010000018">
    <property type="protein sequence ID" value="KAI9258982.1"/>
    <property type="molecule type" value="Genomic_DNA"/>
</dbReference>
<keyword evidence="5" id="KW-0175">Coiled coil</keyword>
<feature type="compositionally biased region" description="Low complexity" evidence="6">
    <location>
        <begin position="216"/>
        <end position="258"/>
    </location>
</feature>
<keyword evidence="9" id="KW-1185">Reference proteome</keyword>
<dbReference type="SMART" id="SM00249">
    <property type="entry name" value="PHD"/>
    <property type="match status" value="2"/>
</dbReference>
<dbReference type="SUPFAM" id="SSF57903">
    <property type="entry name" value="FYVE/PHD zinc finger"/>
    <property type="match status" value="1"/>
</dbReference>
<name>A0AAD5PCE6_9FUNG</name>
<feature type="region of interest" description="Disordered" evidence="6">
    <location>
        <begin position="178"/>
        <end position="303"/>
    </location>
</feature>
<feature type="non-terminal residue" evidence="8">
    <location>
        <position position="1"/>
    </location>
</feature>
<evidence type="ECO:0000313" key="8">
    <source>
        <dbReference type="EMBL" id="KAI9258982.1"/>
    </source>
</evidence>
<evidence type="ECO:0000256" key="4">
    <source>
        <dbReference type="PROSITE-ProRule" id="PRU00146"/>
    </source>
</evidence>
<dbReference type="Gene3D" id="3.30.40.10">
    <property type="entry name" value="Zinc/RING finger domain, C3HC4 (zinc finger)"/>
    <property type="match status" value="2"/>
</dbReference>
<evidence type="ECO:0000256" key="5">
    <source>
        <dbReference type="SAM" id="Coils"/>
    </source>
</evidence>
<dbReference type="PANTHER" id="PTHR13793">
    <property type="entry name" value="PHD FINGER PROTEINS"/>
    <property type="match status" value="1"/>
</dbReference>
<dbReference type="GO" id="GO:0006357">
    <property type="term" value="P:regulation of transcription by RNA polymerase II"/>
    <property type="evidence" value="ECO:0007669"/>
    <property type="project" value="TreeGrafter"/>
</dbReference>
<feature type="domain" description="PHD-type" evidence="7">
    <location>
        <begin position="4"/>
        <end position="61"/>
    </location>
</feature>
<dbReference type="Pfam" id="PF13832">
    <property type="entry name" value="zf-HC5HC2H_2"/>
    <property type="match status" value="1"/>
</dbReference>
<dbReference type="Proteomes" id="UP001209540">
    <property type="component" value="Unassembled WGS sequence"/>
</dbReference>
<reference evidence="8" key="2">
    <citation type="submission" date="2023-02" db="EMBL/GenBank/DDBJ databases">
        <authorList>
            <consortium name="DOE Joint Genome Institute"/>
            <person name="Mondo S.J."/>
            <person name="Chang Y."/>
            <person name="Wang Y."/>
            <person name="Ahrendt S."/>
            <person name="Andreopoulos W."/>
            <person name="Barry K."/>
            <person name="Beard J."/>
            <person name="Benny G.L."/>
            <person name="Blankenship S."/>
            <person name="Bonito G."/>
            <person name="Cuomo C."/>
            <person name="Desiro A."/>
            <person name="Gervers K.A."/>
            <person name="Hundley H."/>
            <person name="Kuo A."/>
            <person name="LaButti K."/>
            <person name="Lang B.F."/>
            <person name="Lipzen A."/>
            <person name="O'Donnell K."/>
            <person name="Pangilinan J."/>
            <person name="Reynolds N."/>
            <person name="Sandor L."/>
            <person name="Smith M.W."/>
            <person name="Tsang A."/>
            <person name="Grigoriev I.V."/>
            <person name="Stajich J.E."/>
            <person name="Spatafora J.W."/>
        </authorList>
    </citation>
    <scope>NUCLEOTIDE SEQUENCE</scope>
    <source>
        <strain evidence="8">RSA 2281</strain>
    </source>
</reference>
<proteinExistence type="predicted"/>
<reference evidence="8" key="1">
    <citation type="journal article" date="2022" name="IScience">
        <title>Evolution of zygomycete secretomes and the origins of terrestrial fungal ecologies.</title>
        <authorList>
            <person name="Chang Y."/>
            <person name="Wang Y."/>
            <person name="Mondo S."/>
            <person name="Ahrendt S."/>
            <person name="Andreopoulos W."/>
            <person name="Barry K."/>
            <person name="Beard J."/>
            <person name="Benny G.L."/>
            <person name="Blankenship S."/>
            <person name="Bonito G."/>
            <person name="Cuomo C."/>
            <person name="Desiro A."/>
            <person name="Gervers K.A."/>
            <person name="Hundley H."/>
            <person name="Kuo A."/>
            <person name="LaButti K."/>
            <person name="Lang B.F."/>
            <person name="Lipzen A."/>
            <person name="O'Donnell K."/>
            <person name="Pangilinan J."/>
            <person name="Reynolds N."/>
            <person name="Sandor L."/>
            <person name="Smith M.E."/>
            <person name="Tsang A."/>
            <person name="Grigoriev I.V."/>
            <person name="Stajich J.E."/>
            <person name="Spatafora J.W."/>
        </authorList>
    </citation>
    <scope>NUCLEOTIDE SEQUENCE</scope>
    <source>
        <strain evidence="8">RSA 2281</strain>
    </source>
</reference>
<dbReference type="InterPro" id="IPR050701">
    <property type="entry name" value="Histone_Mod_Regulator"/>
</dbReference>
<protein>
    <recommendedName>
        <fullName evidence="7">PHD-type domain-containing protein</fullName>
    </recommendedName>
</protein>
<evidence type="ECO:0000313" key="9">
    <source>
        <dbReference type="Proteomes" id="UP001209540"/>
    </source>
</evidence>
<comment type="caution">
    <text evidence="8">The sequence shown here is derived from an EMBL/GenBank/DDBJ whole genome shotgun (WGS) entry which is preliminary data.</text>
</comment>
<feature type="compositionally biased region" description="Low complexity" evidence="6">
    <location>
        <begin position="279"/>
        <end position="303"/>
    </location>
</feature>
<dbReference type="InterPro" id="IPR011011">
    <property type="entry name" value="Znf_FYVE_PHD"/>
</dbReference>
<dbReference type="PROSITE" id="PS50016">
    <property type="entry name" value="ZF_PHD_2"/>
    <property type="match status" value="1"/>
</dbReference>
<keyword evidence="2 4" id="KW-0863">Zinc-finger</keyword>
<feature type="compositionally biased region" description="Low complexity" evidence="6">
    <location>
        <begin position="316"/>
        <end position="335"/>
    </location>
</feature>
<dbReference type="GO" id="GO:0008270">
    <property type="term" value="F:zinc ion binding"/>
    <property type="evidence" value="ECO:0007669"/>
    <property type="project" value="UniProtKB-KW"/>
</dbReference>
<dbReference type="AlphaFoldDB" id="A0AAD5PCE6"/>
<gene>
    <name evidence="8" type="ORF">BDA99DRAFT_514686</name>
</gene>
<dbReference type="CDD" id="cd15492">
    <property type="entry name" value="PHD_BRPF_JADE_like"/>
    <property type="match status" value="1"/>
</dbReference>
<accession>A0AAD5PCE6</accession>
<feature type="compositionally biased region" description="Low complexity" evidence="6">
    <location>
        <begin position="181"/>
        <end position="196"/>
    </location>
</feature>
<evidence type="ECO:0000256" key="6">
    <source>
        <dbReference type="SAM" id="MobiDB-lite"/>
    </source>
</evidence>
<evidence type="ECO:0000256" key="3">
    <source>
        <dbReference type="ARBA" id="ARBA00022833"/>
    </source>
</evidence>
<dbReference type="InterPro" id="IPR001965">
    <property type="entry name" value="Znf_PHD"/>
</dbReference>
<keyword evidence="1" id="KW-0479">Metal-binding</keyword>
<keyword evidence="3" id="KW-0862">Zinc</keyword>
<dbReference type="Pfam" id="PF13831">
    <property type="entry name" value="PHD_2"/>
    <property type="match status" value="1"/>
</dbReference>
<feature type="region of interest" description="Disordered" evidence="6">
    <location>
        <begin position="316"/>
        <end position="364"/>
    </location>
</feature>
<dbReference type="PANTHER" id="PTHR13793:SF107">
    <property type="entry name" value="BROMODOMAIN-CONTAINING PROTEIN HOMOLOG"/>
    <property type="match status" value="1"/>
</dbReference>
<evidence type="ECO:0000256" key="2">
    <source>
        <dbReference type="ARBA" id="ARBA00022771"/>
    </source>
</evidence>
<feature type="coiled-coil region" evidence="5">
    <location>
        <begin position="367"/>
        <end position="453"/>
    </location>
</feature>
<organism evidence="8 9">
    <name type="scientific">Phascolomyces articulosus</name>
    <dbReference type="NCBI Taxonomy" id="60185"/>
    <lineage>
        <taxon>Eukaryota</taxon>
        <taxon>Fungi</taxon>
        <taxon>Fungi incertae sedis</taxon>
        <taxon>Mucoromycota</taxon>
        <taxon>Mucoromycotina</taxon>
        <taxon>Mucoromycetes</taxon>
        <taxon>Mucorales</taxon>
        <taxon>Lichtheimiaceae</taxon>
        <taxon>Phascolomyces</taxon>
    </lineage>
</organism>